<evidence type="ECO:0000256" key="3">
    <source>
        <dbReference type="ARBA" id="ARBA00022801"/>
    </source>
</evidence>
<feature type="chain" id="PRO_5029037344" description="Carboxylic ester hydrolase" evidence="4">
    <location>
        <begin position="19"/>
        <end position="299"/>
    </location>
</feature>
<dbReference type="Gene3D" id="3.40.50.1820">
    <property type="entry name" value="alpha/beta hydrolase"/>
    <property type="match status" value="1"/>
</dbReference>
<keyword evidence="4" id="KW-0119">Carbohydrate metabolism</keyword>
<evidence type="ECO:0000256" key="1">
    <source>
        <dbReference type="ARBA" id="ARBA00022487"/>
    </source>
</evidence>
<dbReference type="eggNOG" id="ENOG502QTDU">
    <property type="taxonomic scope" value="Eukaryota"/>
</dbReference>
<name>R8BVD2_PHAM7</name>
<keyword evidence="4" id="KW-0624">Polysaccharide degradation</keyword>
<dbReference type="SUPFAM" id="SSF53474">
    <property type="entry name" value="alpha/beta-Hydrolases"/>
    <property type="match status" value="2"/>
</dbReference>
<accession>R8BVD2</accession>
<organism evidence="5 6">
    <name type="scientific">Phaeoacremonium minimum (strain UCR-PA7)</name>
    <name type="common">Esca disease fungus</name>
    <name type="synonym">Togninia minima</name>
    <dbReference type="NCBI Taxonomy" id="1286976"/>
    <lineage>
        <taxon>Eukaryota</taxon>
        <taxon>Fungi</taxon>
        <taxon>Dikarya</taxon>
        <taxon>Ascomycota</taxon>
        <taxon>Pezizomycotina</taxon>
        <taxon>Sordariomycetes</taxon>
        <taxon>Sordariomycetidae</taxon>
        <taxon>Togniniales</taxon>
        <taxon>Togniniaceae</taxon>
        <taxon>Phaeoacremonium</taxon>
    </lineage>
</organism>
<dbReference type="KEGG" id="tmn:UCRPA7_1156"/>
<evidence type="ECO:0000313" key="6">
    <source>
        <dbReference type="Proteomes" id="UP000014074"/>
    </source>
</evidence>
<dbReference type="Pfam" id="PF10503">
    <property type="entry name" value="Esterase_PHB"/>
    <property type="match status" value="1"/>
</dbReference>
<dbReference type="GO" id="GO:0052689">
    <property type="term" value="F:carboxylic ester hydrolase activity"/>
    <property type="evidence" value="ECO:0007669"/>
    <property type="project" value="UniProtKB-KW"/>
</dbReference>
<keyword evidence="6" id="KW-1185">Reference proteome</keyword>
<dbReference type="GeneID" id="19321279"/>
<keyword evidence="4" id="KW-0964">Secreted</keyword>
<protein>
    <recommendedName>
        <fullName evidence="4">Carboxylic ester hydrolase</fullName>
        <ecNumber evidence="4">3.1.1.-</ecNumber>
    </recommendedName>
</protein>
<dbReference type="AlphaFoldDB" id="R8BVD2"/>
<dbReference type="InterPro" id="IPR050955">
    <property type="entry name" value="Plant_Biomass_Hydrol_Est"/>
</dbReference>
<keyword evidence="3 4" id="KW-0378">Hydrolase</keyword>
<dbReference type="GO" id="GO:0045493">
    <property type="term" value="P:xylan catabolic process"/>
    <property type="evidence" value="ECO:0007669"/>
    <property type="project" value="UniProtKB-UniRule"/>
</dbReference>
<reference evidence="6" key="1">
    <citation type="journal article" date="2013" name="Genome Announc.">
        <title>Draft genome sequence of the ascomycete Phaeoacremonium aleophilum strain UCR-PA7, a causal agent of the esca disease complex in grapevines.</title>
        <authorList>
            <person name="Blanco-Ulate B."/>
            <person name="Rolshausen P."/>
            <person name="Cantu D."/>
        </authorList>
    </citation>
    <scope>NUCLEOTIDE SEQUENCE [LARGE SCALE GENOMIC DNA]</scope>
    <source>
        <strain evidence="6">UCR-PA7</strain>
    </source>
</reference>
<comment type="similarity">
    <text evidence="4">Belongs to the carbohydrate esterase 1 (CE1) family.</text>
</comment>
<evidence type="ECO:0000256" key="4">
    <source>
        <dbReference type="RuleBase" id="RU367147"/>
    </source>
</evidence>
<evidence type="ECO:0000313" key="5">
    <source>
        <dbReference type="EMBL" id="EOO03312.1"/>
    </source>
</evidence>
<proteinExistence type="inferred from homology"/>
<dbReference type="PANTHER" id="PTHR43037">
    <property type="entry name" value="UNNAMED PRODUCT-RELATED"/>
    <property type="match status" value="1"/>
</dbReference>
<dbReference type="GO" id="GO:0005576">
    <property type="term" value="C:extracellular region"/>
    <property type="evidence" value="ECO:0007669"/>
    <property type="project" value="UniProtKB-SubCell"/>
</dbReference>
<sequence>MQLLSLAALTALVALGSAQGLTKVNDFNAGPTKVGMYAYVPKKLTTPAPIIVAVHHCQGSAQGYSSESGYMPLADQHGFILIYPNSKSGGGCFDVASTSSLTHNGGGDSQTIINMVKYAVEHYGGDANRTFVTGTSSGAMMTNVLVGAYPDVFKAGSVYSGVPDGCFYVQGSTATQDPPGWANSCANGQLTKTAQQWGDLVRSYYPGYTGPRPRMQIFHGTADNTLAYPNYQEQLKEWSNVLNVSLTKTAQNTPQSGYTQSLYGDGTAATAQLVGYSAQGVGHTVPIHQSMDLAFFGIA</sequence>
<dbReference type="HOGENOM" id="CLU_027551_1_1_1"/>
<dbReference type="EC" id="3.1.1.-" evidence="4"/>
<comment type="function">
    <text evidence="4">Esterase involved in the hydrolysis of xylan, a major structural heterogeneous polysaccharide found in plant biomass representing the second most abundant polysaccharide in the biosphere, after cellulose.</text>
</comment>
<dbReference type="EMBL" id="KB932835">
    <property type="protein sequence ID" value="EOO03312.1"/>
    <property type="molecule type" value="Genomic_DNA"/>
</dbReference>
<dbReference type="NCBIfam" id="TIGR01840">
    <property type="entry name" value="esterase_phb"/>
    <property type="match status" value="1"/>
</dbReference>
<dbReference type="PANTHER" id="PTHR43037:SF5">
    <property type="entry name" value="FERULOYL ESTERASE"/>
    <property type="match status" value="1"/>
</dbReference>
<dbReference type="InterPro" id="IPR010126">
    <property type="entry name" value="Esterase_phb"/>
</dbReference>
<gene>
    <name evidence="5" type="ORF">UCRPA7_1156</name>
</gene>
<dbReference type="RefSeq" id="XP_007911934.1">
    <property type="nucleotide sequence ID" value="XM_007913743.1"/>
</dbReference>
<dbReference type="Proteomes" id="UP000014074">
    <property type="component" value="Unassembled WGS sequence"/>
</dbReference>
<keyword evidence="2 4" id="KW-0732">Signal</keyword>
<dbReference type="InterPro" id="IPR029058">
    <property type="entry name" value="AB_hydrolase_fold"/>
</dbReference>
<feature type="signal peptide" evidence="4">
    <location>
        <begin position="1"/>
        <end position="18"/>
    </location>
</feature>
<comment type="subcellular location">
    <subcellularLocation>
        <location evidence="4">Secreted</location>
    </subcellularLocation>
</comment>
<keyword evidence="1 4" id="KW-0719">Serine esterase</keyword>
<evidence type="ECO:0000256" key="2">
    <source>
        <dbReference type="ARBA" id="ARBA00022729"/>
    </source>
</evidence>
<dbReference type="OrthoDB" id="2425929at2759"/>